<evidence type="ECO:0000313" key="1">
    <source>
        <dbReference type="EMBL" id="SES41034.1"/>
    </source>
</evidence>
<proteinExistence type="predicted"/>
<keyword evidence="2" id="KW-1185">Reference proteome</keyword>
<dbReference type="RefSeq" id="WP_092696250.1">
    <property type="nucleotide sequence ID" value="NZ_FOGU01000018.1"/>
</dbReference>
<dbReference type="OrthoDB" id="7863589at2"/>
<protein>
    <submittedName>
        <fullName evidence="1">Uncharacterized protein</fullName>
    </submittedName>
</protein>
<accession>A0A1H9X4I4</accession>
<gene>
    <name evidence="1" type="ORF">SAMN04490244_1187</name>
</gene>
<evidence type="ECO:0000313" key="2">
    <source>
        <dbReference type="Proteomes" id="UP000198885"/>
    </source>
</evidence>
<dbReference type="EMBL" id="FOGU01000018">
    <property type="protein sequence ID" value="SES41034.1"/>
    <property type="molecule type" value="Genomic_DNA"/>
</dbReference>
<reference evidence="1 2" key="1">
    <citation type="submission" date="2016-10" db="EMBL/GenBank/DDBJ databases">
        <authorList>
            <person name="de Groot N.N."/>
        </authorList>
    </citation>
    <scope>NUCLEOTIDE SEQUENCE [LARGE SCALE GENOMIC DNA]</scope>
    <source>
        <strain evidence="1 2">DSM 23042</strain>
    </source>
</reference>
<organism evidence="1 2">
    <name type="scientific">Tranquillimonas rosea</name>
    <dbReference type="NCBI Taxonomy" id="641238"/>
    <lineage>
        <taxon>Bacteria</taxon>
        <taxon>Pseudomonadati</taxon>
        <taxon>Pseudomonadota</taxon>
        <taxon>Alphaproteobacteria</taxon>
        <taxon>Rhodobacterales</taxon>
        <taxon>Roseobacteraceae</taxon>
        <taxon>Tranquillimonas</taxon>
    </lineage>
</organism>
<sequence>MDEEHIGITRDRVALLVESALGQARVAHAAILAWVEPELPPARRLGAGRVMKLIESGRLFRSEVLDEIDALNTQIAGEVAAGSRQAFRPHDSDPSHGHVETVHDRRAMLLSRAGYQLRLLYMAITTVLDAVEAERLTAKLYSD</sequence>
<dbReference type="Proteomes" id="UP000198885">
    <property type="component" value="Unassembled WGS sequence"/>
</dbReference>
<name>A0A1H9X4I4_9RHOB</name>
<dbReference type="AlphaFoldDB" id="A0A1H9X4I4"/>